<dbReference type="Gene3D" id="3.30.559.10">
    <property type="entry name" value="Chloramphenicol acetyltransferase-like domain"/>
    <property type="match status" value="1"/>
</dbReference>
<dbReference type="PROSITE" id="PS50075">
    <property type="entry name" value="CARRIER"/>
    <property type="match status" value="1"/>
</dbReference>
<dbReference type="InterPro" id="IPR036736">
    <property type="entry name" value="ACP-like_sf"/>
</dbReference>
<dbReference type="GO" id="GO:0043041">
    <property type="term" value="P:amino acid activation for nonribosomal peptide biosynthetic process"/>
    <property type="evidence" value="ECO:0007669"/>
    <property type="project" value="TreeGrafter"/>
</dbReference>
<dbReference type="PANTHER" id="PTHR45527">
    <property type="entry name" value="NONRIBOSOMAL PEPTIDE SYNTHETASE"/>
    <property type="match status" value="1"/>
</dbReference>
<dbReference type="AlphaFoldDB" id="A0A1Y2CD43"/>
<dbReference type="Gene3D" id="1.10.1200.10">
    <property type="entry name" value="ACP-like"/>
    <property type="match status" value="1"/>
</dbReference>
<sequence>MTNNGKLDRRALPEPNINDIIKEKYVESDTEMKRIIGEIYKRLFKLKENTVGKYNDFYDLGGNSLNAIKVFHELEKKFKIKFGIKDILKYSMIRNLSKYIEEIFKKNEGNENEKDINEEIIKKCNMKEFPITSQQLSVYIDSKKNINCIMYNIPASVKLNEEIDIEKVKEAFNKLFNKHDEILKTRYIEKEIGNKIEIYGSIDDEIQLTSEEYTYENAQEFVRPFNLSDNH</sequence>
<dbReference type="PANTHER" id="PTHR45527:SF1">
    <property type="entry name" value="FATTY ACID SYNTHASE"/>
    <property type="match status" value="1"/>
</dbReference>
<dbReference type="InterPro" id="IPR023213">
    <property type="entry name" value="CAT-like_dom_sf"/>
</dbReference>
<evidence type="ECO:0000313" key="4">
    <source>
        <dbReference type="Proteomes" id="UP000193920"/>
    </source>
</evidence>
<dbReference type="EMBL" id="MCOG01000112">
    <property type="protein sequence ID" value="ORY44971.1"/>
    <property type="molecule type" value="Genomic_DNA"/>
</dbReference>
<dbReference type="Pfam" id="PF00550">
    <property type="entry name" value="PP-binding"/>
    <property type="match status" value="1"/>
</dbReference>
<reference evidence="3 4" key="1">
    <citation type="submission" date="2016-08" db="EMBL/GenBank/DDBJ databases">
        <title>A Parts List for Fungal Cellulosomes Revealed by Comparative Genomics.</title>
        <authorList>
            <consortium name="DOE Joint Genome Institute"/>
            <person name="Haitjema C.H."/>
            <person name="Gilmore S.P."/>
            <person name="Henske J.K."/>
            <person name="Solomon K.V."/>
            <person name="De Groot R."/>
            <person name="Kuo A."/>
            <person name="Mondo S.J."/>
            <person name="Salamov A.A."/>
            <person name="Labutti K."/>
            <person name="Zhao Z."/>
            <person name="Chiniquy J."/>
            <person name="Barry K."/>
            <person name="Brewer H.M."/>
            <person name="Purvine S.O."/>
            <person name="Wright A.T."/>
            <person name="Boxma B."/>
            <person name="Van Alen T."/>
            <person name="Hackstein J.H."/>
            <person name="Baker S.E."/>
            <person name="Grigoriev I.V."/>
            <person name="O'Malley M.A."/>
        </authorList>
    </citation>
    <scope>NUCLEOTIDE SEQUENCE [LARGE SCALE GENOMIC DNA]</scope>
    <source>
        <strain evidence="3 4">G1</strain>
    </source>
</reference>
<dbReference type="GO" id="GO:0031177">
    <property type="term" value="F:phosphopantetheine binding"/>
    <property type="evidence" value="ECO:0007669"/>
    <property type="project" value="TreeGrafter"/>
</dbReference>
<proteinExistence type="predicted"/>
<dbReference type="Pfam" id="PF00668">
    <property type="entry name" value="Condensation"/>
    <property type="match status" value="1"/>
</dbReference>
<evidence type="ECO:0000259" key="2">
    <source>
        <dbReference type="PROSITE" id="PS50075"/>
    </source>
</evidence>
<dbReference type="GO" id="GO:0016874">
    <property type="term" value="F:ligase activity"/>
    <property type="evidence" value="ECO:0007669"/>
    <property type="project" value="UniProtKB-KW"/>
</dbReference>
<name>A0A1Y2CD43_9FUNG</name>
<feature type="domain" description="Carrier" evidence="2">
    <location>
        <begin position="27"/>
        <end position="104"/>
    </location>
</feature>
<accession>A0A1Y2CD43</accession>
<dbReference type="InterPro" id="IPR009081">
    <property type="entry name" value="PP-bd_ACP"/>
</dbReference>
<dbReference type="InterPro" id="IPR001242">
    <property type="entry name" value="Condensation_dom"/>
</dbReference>
<evidence type="ECO:0000256" key="1">
    <source>
        <dbReference type="ARBA" id="ARBA00022598"/>
    </source>
</evidence>
<dbReference type="Proteomes" id="UP000193920">
    <property type="component" value="Unassembled WGS sequence"/>
</dbReference>
<comment type="caution">
    <text evidence="3">The sequence shown here is derived from an EMBL/GenBank/DDBJ whole genome shotgun (WGS) entry which is preliminary data.</text>
</comment>
<protein>
    <recommendedName>
        <fullName evidence="2">Carrier domain-containing protein</fullName>
    </recommendedName>
</protein>
<organism evidence="3 4">
    <name type="scientific">Neocallimastix californiae</name>
    <dbReference type="NCBI Taxonomy" id="1754190"/>
    <lineage>
        <taxon>Eukaryota</taxon>
        <taxon>Fungi</taxon>
        <taxon>Fungi incertae sedis</taxon>
        <taxon>Chytridiomycota</taxon>
        <taxon>Chytridiomycota incertae sedis</taxon>
        <taxon>Neocallimastigomycetes</taxon>
        <taxon>Neocallimastigales</taxon>
        <taxon>Neocallimastigaceae</taxon>
        <taxon>Neocallimastix</taxon>
    </lineage>
</organism>
<dbReference type="SUPFAM" id="SSF47336">
    <property type="entry name" value="ACP-like"/>
    <property type="match status" value="1"/>
</dbReference>
<keyword evidence="1" id="KW-0436">Ligase</keyword>
<dbReference type="OrthoDB" id="329835at2759"/>
<gene>
    <name evidence="3" type="ORF">LY90DRAFT_509528</name>
</gene>
<keyword evidence="4" id="KW-1185">Reference proteome</keyword>
<dbReference type="STRING" id="1754190.A0A1Y2CD43"/>
<dbReference type="GO" id="GO:0044550">
    <property type="term" value="P:secondary metabolite biosynthetic process"/>
    <property type="evidence" value="ECO:0007669"/>
    <property type="project" value="TreeGrafter"/>
</dbReference>
<evidence type="ECO:0000313" key="3">
    <source>
        <dbReference type="EMBL" id="ORY44971.1"/>
    </source>
</evidence>
<dbReference type="GO" id="GO:0005829">
    <property type="term" value="C:cytosol"/>
    <property type="evidence" value="ECO:0007669"/>
    <property type="project" value="TreeGrafter"/>
</dbReference>